<evidence type="ECO:0000256" key="1">
    <source>
        <dbReference type="ARBA" id="ARBA00004123"/>
    </source>
</evidence>
<dbReference type="GO" id="GO:2000781">
    <property type="term" value="P:positive regulation of double-strand break repair"/>
    <property type="evidence" value="ECO:0007669"/>
    <property type="project" value="InterPro"/>
</dbReference>
<dbReference type="PANTHER" id="PTHR46677:SF1">
    <property type="entry name" value="SMC5-SMC6 COMPLEX LOCALIZATION FACTOR PROTEIN 1"/>
    <property type="match status" value="1"/>
</dbReference>
<dbReference type="RefSeq" id="XP_017546619.2">
    <property type="nucleotide sequence ID" value="XM_017691130.2"/>
</dbReference>
<dbReference type="SUPFAM" id="SSF52113">
    <property type="entry name" value="BRCT domain"/>
    <property type="match status" value="1"/>
</dbReference>
<dbReference type="Pfam" id="PF16770">
    <property type="entry name" value="RTT107_BRCT_5"/>
    <property type="match status" value="1"/>
</dbReference>
<dbReference type="GO" id="GO:0035861">
    <property type="term" value="C:site of double-strand break"/>
    <property type="evidence" value="ECO:0007669"/>
    <property type="project" value="TreeGrafter"/>
</dbReference>
<dbReference type="Proteomes" id="UP001501920">
    <property type="component" value="Chromosome 20"/>
</dbReference>
<dbReference type="Gene3D" id="3.40.50.10190">
    <property type="entry name" value="BRCT domain"/>
    <property type="match status" value="2"/>
</dbReference>
<feature type="repeat" description="ANK" evidence="9">
    <location>
        <begin position="669"/>
        <end position="701"/>
    </location>
</feature>
<keyword evidence="7" id="KW-0206">Cytoskeleton</keyword>
<evidence type="ECO:0000256" key="8">
    <source>
        <dbReference type="ARBA" id="ARBA00023242"/>
    </source>
</evidence>
<dbReference type="GO" id="GO:0005634">
    <property type="term" value="C:nucleus"/>
    <property type="evidence" value="ECO:0007669"/>
    <property type="project" value="UniProtKB-SubCell"/>
</dbReference>
<dbReference type="GeneID" id="108423669"/>
<dbReference type="SMART" id="SM00248">
    <property type="entry name" value="ANK"/>
    <property type="match status" value="4"/>
</dbReference>
<evidence type="ECO:0000256" key="4">
    <source>
        <dbReference type="ARBA" id="ARBA00022737"/>
    </source>
</evidence>
<dbReference type="InterPro" id="IPR036770">
    <property type="entry name" value="Ankyrin_rpt-contain_sf"/>
</dbReference>
<reference evidence="12" key="3">
    <citation type="submission" date="2025-09" db="UniProtKB">
        <authorList>
            <consortium name="Ensembl"/>
        </authorList>
    </citation>
    <scope>IDENTIFICATION</scope>
</reference>
<dbReference type="Ensembl" id="ENSPNAT00000039783.2">
    <property type="protein sequence ID" value="ENSPNAP00000020024.2"/>
    <property type="gene ID" value="ENSPNAG00000004118.2"/>
</dbReference>
<dbReference type="InterPro" id="IPR057595">
    <property type="entry name" value="TopB1_SLF1_BRCT"/>
</dbReference>
<dbReference type="InterPro" id="IPR002110">
    <property type="entry name" value="Ankyrin_rpt"/>
</dbReference>
<organism evidence="12 13">
    <name type="scientific">Pygocentrus nattereri</name>
    <name type="common">Red-bellied piranha</name>
    <dbReference type="NCBI Taxonomy" id="42514"/>
    <lineage>
        <taxon>Eukaryota</taxon>
        <taxon>Metazoa</taxon>
        <taxon>Chordata</taxon>
        <taxon>Craniata</taxon>
        <taxon>Vertebrata</taxon>
        <taxon>Euteleostomi</taxon>
        <taxon>Actinopterygii</taxon>
        <taxon>Neopterygii</taxon>
        <taxon>Teleostei</taxon>
        <taxon>Ostariophysi</taxon>
        <taxon>Characiformes</taxon>
        <taxon>Characoidei</taxon>
        <taxon>Pygocentrus</taxon>
    </lineage>
</organism>
<feature type="compositionally biased region" description="Polar residues" evidence="10">
    <location>
        <begin position="597"/>
        <end position="609"/>
    </location>
</feature>
<dbReference type="GeneTree" id="ENSGT00940000158953"/>
<dbReference type="SUPFAM" id="SSF48403">
    <property type="entry name" value="Ankyrin repeat"/>
    <property type="match status" value="1"/>
</dbReference>
<evidence type="ECO:0000256" key="6">
    <source>
        <dbReference type="ARBA" id="ARBA00023204"/>
    </source>
</evidence>
<evidence type="ECO:0000256" key="9">
    <source>
        <dbReference type="PROSITE-ProRule" id="PRU00023"/>
    </source>
</evidence>
<dbReference type="PROSITE" id="PS50172">
    <property type="entry name" value="BRCT"/>
    <property type="match status" value="1"/>
</dbReference>
<dbReference type="GO" id="GO:0006281">
    <property type="term" value="P:DNA repair"/>
    <property type="evidence" value="ECO:0007669"/>
    <property type="project" value="UniProtKB-KW"/>
</dbReference>
<evidence type="ECO:0000256" key="7">
    <source>
        <dbReference type="ARBA" id="ARBA00023212"/>
    </source>
</evidence>
<evidence type="ECO:0000259" key="11">
    <source>
        <dbReference type="PROSITE" id="PS50172"/>
    </source>
</evidence>
<evidence type="ECO:0000256" key="10">
    <source>
        <dbReference type="SAM" id="MobiDB-lite"/>
    </source>
</evidence>
<protein>
    <recommendedName>
        <fullName evidence="11">BRCT domain-containing protein</fullName>
    </recommendedName>
</protein>
<dbReference type="PROSITE" id="PS50297">
    <property type="entry name" value="ANK_REP_REGION"/>
    <property type="match status" value="3"/>
</dbReference>
<sequence>MVGNKYVFQMTGVRNLQQKRELLQGIRRLRGKYIGGSEYQETMTHLIVTRLVASEKFIAACAGGKWIVTPEFVLDSVKQQAWLSEASYELNLSANLKALAITNPLQKWREKVARGFVSGAFQGWVVRLDIEDTGKRGMFKRILKAGKAVVCTDKSATQAVTHVFTKDGSKMSQNVRAPYHTISFIAHHLFGSLCSSLNWSINLDKPKFQENFVQEEATEDSSLKMEEESMDVMYNLLLCELEEKLKDYIMKMELRKRKLLKVPELFNYYTPVFPTQVATVDFSNVCSLVECGLFPQAMEDVQCSLQPGVLPPASALHACMQHALHGEAQSYFLSMFSTVLNDILRNNPTWRSPGSVKYFLQILQCPQCKNGVWPLLQTSVRFCLSSAATCHSLPSPAPSELLRFHGNLQAFFLRLFQLELRAAISCGGGSRTSVLYSMFWNVWEKSILSSRALQQLAELLVEATLWGLHSTQEWKGRLLATLQEILAVVVEYWAQEHSKLNSRLVDKGFQDLAEYIAILCQDLHPDTLKELVPALPSPRLRMLTVEAIYRNICSRNGLFIHPEPLSLLKIVSSYLKALGQLCGCSLMHAHNRRAERSISTGSDSQVSNTGEKDRVGGSGSGKENIPRGFHRVNPAGETLLHRACKRNQVETVLHILSLPGTDVNVKDHAGWTPLHEACNHGSSECVEVLLQNCPGLQLDSQVKGVSPLHDALLNQHTDIAKMLLRHAGSSLLQLRDDFGCTPLDLVSSALREELQRCAQEADSALEVQCSEVRDLAFIEGCSCLLSCLLLSYLLEHHIPSYEAPDPPLELSPSIAQALITTSPETVASSWGDSRAVSLAEDLRTLMSMEQYVLQVNPALMHCQGPHTSVFVQLLKDLQADGVALLNGQPEL</sequence>
<dbReference type="InterPro" id="IPR042479">
    <property type="entry name" value="Slf1"/>
</dbReference>
<keyword evidence="9" id="KW-0040">ANK repeat</keyword>
<keyword evidence="6" id="KW-0234">DNA repair</keyword>
<gene>
    <name evidence="12" type="primary">SLF1</name>
</gene>
<feature type="repeat" description="ANK" evidence="9">
    <location>
        <begin position="703"/>
        <end position="726"/>
    </location>
</feature>
<keyword evidence="13" id="KW-1185">Reference proteome</keyword>
<proteinExistence type="predicted"/>
<dbReference type="Pfam" id="PF12796">
    <property type="entry name" value="Ank_2"/>
    <property type="match status" value="1"/>
</dbReference>
<dbReference type="PANTHER" id="PTHR46677">
    <property type="entry name" value="SMC5-SMC6 COMPLEX LOCALIZATION FACTOR PROTEIN 1"/>
    <property type="match status" value="1"/>
</dbReference>
<dbReference type="PROSITE" id="PS50088">
    <property type="entry name" value="ANK_REPEAT"/>
    <property type="match status" value="3"/>
</dbReference>
<keyword evidence="8" id="KW-0539">Nucleus</keyword>
<reference evidence="12" key="2">
    <citation type="submission" date="2025-08" db="UniProtKB">
        <authorList>
            <consortium name="Ensembl"/>
        </authorList>
    </citation>
    <scope>IDENTIFICATION</scope>
</reference>
<evidence type="ECO:0000313" key="12">
    <source>
        <dbReference type="Ensembl" id="ENSPNAP00000020024.2"/>
    </source>
</evidence>
<comment type="subcellular location">
    <subcellularLocation>
        <location evidence="2">Cytoplasm</location>
        <location evidence="2">Cytoskeleton</location>
        <location evidence="2">Microtubule organizing center</location>
        <location evidence="2">Centrosome</location>
    </subcellularLocation>
    <subcellularLocation>
        <location evidence="1">Nucleus</location>
    </subcellularLocation>
</comment>
<dbReference type="CDD" id="cd17738">
    <property type="entry name" value="BRCT_TopBP1_rpt7"/>
    <property type="match status" value="1"/>
</dbReference>
<accession>A0A3B4DAL9</accession>
<keyword evidence="3" id="KW-0963">Cytoplasm</keyword>
<dbReference type="STRING" id="42514.ENSPNAP00000020024"/>
<dbReference type="Pfam" id="PF23294">
    <property type="entry name" value="BRCT_TopB1_SLF1"/>
    <property type="match status" value="1"/>
</dbReference>
<dbReference type="InterPro" id="IPR001357">
    <property type="entry name" value="BRCT_dom"/>
</dbReference>
<dbReference type="Gene3D" id="1.25.40.20">
    <property type="entry name" value="Ankyrin repeat-containing domain"/>
    <property type="match status" value="1"/>
</dbReference>
<feature type="repeat" description="ANK" evidence="9">
    <location>
        <begin position="635"/>
        <end position="668"/>
    </location>
</feature>
<feature type="region of interest" description="Disordered" evidence="10">
    <location>
        <begin position="595"/>
        <end position="629"/>
    </location>
</feature>
<dbReference type="AlphaFoldDB" id="A0A3B4DAL9"/>
<reference evidence="12 13" key="1">
    <citation type="submission" date="2020-10" db="EMBL/GenBank/DDBJ databases">
        <title>Pygocentrus nattereri (red-bellied piranha) genome, fPygNat1, primary haplotype.</title>
        <authorList>
            <person name="Myers G."/>
            <person name="Meyer A."/>
            <person name="Karagic N."/>
            <person name="Pippel M."/>
            <person name="Winkler S."/>
            <person name="Tracey A."/>
            <person name="Wood J."/>
            <person name="Formenti G."/>
            <person name="Howe K."/>
            <person name="Fedrigo O."/>
            <person name="Jarvis E.D."/>
        </authorList>
    </citation>
    <scope>NUCLEOTIDE SEQUENCE [LARGE SCALE GENOMIC DNA]</scope>
</reference>
<dbReference type="InterPro" id="IPR036420">
    <property type="entry name" value="BRCT_dom_sf"/>
</dbReference>
<dbReference type="OMA" id="YIGHYLF"/>
<feature type="domain" description="BRCT" evidence="11">
    <location>
        <begin position="1"/>
        <end position="90"/>
    </location>
</feature>
<keyword evidence="5" id="KW-0227">DNA damage</keyword>
<evidence type="ECO:0000256" key="2">
    <source>
        <dbReference type="ARBA" id="ARBA00004300"/>
    </source>
</evidence>
<name>A0A3B4DAL9_PYGNA</name>
<evidence type="ECO:0000256" key="3">
    <source>
        <dbReference type="ARBA" id="ARBA00022490"/>
    </source>
</evidence>
<evidence type="ECO:0000313" key="13">
    <source>
        <dbReference type="Proteomes" id="UP001501920"/>
    </source>
</evidence>
<dbReference type="GO" id="GO:0005813">
    <property type="term" value="C:centrosome"/>
    <property type="evidence" value="ECO:0007669"/>
    <property type="project" value="UniProtKB-SubCell"/>
</dbReference>
<keyword evidence="4" id="KW-0677">Repeat</keyword>
<dbReference type="GO" id="GO:1990166">
    <property type="term" value="P:protein localization to site of double-strand break"/>
    <property type="evidence" value="ECO:0007669"/>
    <property type="project" value="TreeGrafter"/>
</dbReference>
<evidence type="ECO:0000256" key="5">
    <source>
        <dbReference type="ARBA" id="ARBA00022763"/>
    </source>
</evidence>